<keyword evidence="2" id="KW-0436">Ligase</keyword>
<dbReference type="PATRIC" id="fig|388467.6.peg.2688"/>
<dbReference type="PANTHER" id="PTHR24067">
    <property type="entry name" value="UBIQUITIN-CONJUGATING ENZYME E2"/>
    <property type="match status" value="1"/>
</dbReference>
<dbReference type="InterPro" id="IPR050113">
    <property type="entry name" value="Ub_conjugating_enzyme"/>
</dbReference>
<dbReference type="AlphaFoldDB" id="A0A073CH28"/>
<dbReference type="HOGENOM" id="CLU_1584588_0_0_3"/>
<dbReference type="EC" id="6.3.2.19" evidence="2"/>
<accession>A0A073CH28</accession>
<proteinExistence type="predicted"/>
<dbReference type="GO" id="GO:0016874">
    <property type="term" value="F:ligase activity"/>
    <property type="evidence" value="ECO:0007669"/>
    <property type="project" value="UniProtKB-KW"/>
</dbReference>
<gene>
    <name evidence="2" type="ORF">A19Y_2738</name>
</gene>
<dbReference type="CDD" id="cd00195">
    <property type="entry name" value="UBCc_UEV"/>
    <property type="match status" value="1"/>
</dbReference>
<dbReference type="STRING" id="388467.A19Y_2738"/>
<evidence type="ECO:0000259" key="1">
    <source>
        <dbReference type="PROSITE" id="PS50127"/>
    </source>
</evidence>
<keyword evidence="3" id="KW-1185">Reference proteome</keyword>
<reference evidence="2 3" key="1">
    <citation type="journal article" date="2014" name="Appl. Environ. Microbiol.">
        <title>Elucidation of insertion elements encoded on plasmids and in vitro construction of shuttle vectors from the toxic cyanobacterium Planktothrix.</title>
        <authorList>
            <person name="Christiansen G."/>
            <person name="Goesmann A."/>
            <person name="Kurmayer R."/>
        </authorList>
    </citation>
    <scope>NUCLEOTIDE SEQUENCE [LARGE SCALE GENOMIC DNA]</scope>
    <source>
        <strain evidence="2 3">NIVA-CYA 126/8</strain>
    </source>
</reference>
<evidence type="ECO:0000313" key="3">
    <source>
        <dbReference type="Proteomes" id="UP000027395"/>
    </source>
</evidence>
<dbReference type="eggNOG" id="COG5078">
    <property type="taxonomic scope" value="Bacteria"/>
</dbReference>
<dbReference type="InterPro" id="IPR000608">
    <property type="entry name" value="UBC"/>
</dbReference>
<dbReference type="SUPFAM" id="SSF54495">
    <property type="entry name" value="UBC-like"/>
    <property type="match status" value="1"/>
</dbReference>
<sequence>MGIRETRLENDFNEVSQLIANSGGTIALISSQGKPAYEYVIEYRCKGIERLQGNDPVFRTNHRVKITLSNDYPKNSPSAEFLTPIFHPNVYTNQRVCLGSYWTMAENLSELVIRIGKIIQYSKDVLNLNSPANRDAKDWANRNPNRYPVDNKTFKSAKKPQAQIVWNDL</sequence>
<dbReference type="Gene3D" id="3.10.110.10">
    <property type="entry name" value="Ubiquitin Conjugating Enzyme"/>
    <property type="match status" value="1"/>
</dbReference>
<evidence type="ECO:0000313" key="2">
    <source>
        <dbReference type="EMBL" id="KEI67619.1"/>
    </source>
</evidence>
<protein>
    <submittedName>
        <fullName evidence="2">Ubiquitin-protein ligase</fullName>
        <ecNumber evidence="2">6.3.2.19</ecNumber>
    </submittedName>
</protein>
<dbReference type="Proteomes" id="UP000027395">
    <property type="component" value="Chromosome"/>
</dbReference>
<dbReference type="EMBL" id="CM002803">
    <property type="protein sequence ID" value="KEI67619.1"/>
    <property type="molecule type" value="Genomic_DNA"/>
</dbReference>
<feature type="domain" description="UBC core" evidence="1">
    <location>
        <begin position="3"/>
        <end position="163"/>
    </location>
</feature>
<name>A0A073CH28_PLAA1</name>
<organism evidence="2 3">
    <name type="scientific">Planktothrix agardhii (strain NIVA-CYA 126/8)</name>
    <dbReference type="NCBI Taxonomy" id="388467"/>
    <lineage>
        <taxon>Bacteria</taxon>
        <taxon>Bacillati</taxon>
        <taxon>Cyanobacteriota</taxon>
        <taxon>Cyanophyceae</taxon>
        <taxon>Oscillatoriophycideae</taxon>
        <taxon>Oscillatoriales</taxon>
        <taxon>Microcoleaceae</taxon>
        <taxon>Planktothrix</taxon>
    </lineage>
</organism>
<dbReference type="InterPro" id="IPR016135">
    <property type="entry name" value="UBQ-conjugating_enzyme/RWD"/>
</dbReference>
<dbReference type="PROSITE" id="PS50127">
    <property type="entry name" value="UBC_2"/>
    <property type="match status" value="1"/>
</dbReference>
<dbReference type="Pfam" id="PF00179">
    <property type="entry name" value="UQ_con"/>
    <property type="match status" value="1"/>
</dbReference>
<dbReference type="RefSeq" id="WP_042154767.1">
    <property type="nucleotide sequence ID" value="NZ_CM002803.1"/>
</dbReference>